<protein>
    <submittedName>
        <fullName evidence="2">N-acetyltransferase</fullName>
    </submittedName>
</protein>
<evidence type="ECO:0000313" key="2">
    <source>
        <dbReference type="EMBL" id="GGB80937.1"/>
    </source>
</evidence>
<comment type="caution">
    <text evidence="2">The sequence shown here is derived from an EMBL/GenBank/DDBJ whole genome shotgun (WGS) entry which is preliminary data.</text>
</comment>
<gene>
    <name evidence="2" type="ORF">GCM10007424_21300</name>
</gene>
<sequence>MEFEYINTPRLKLIKLTPEVYNHIFTNYTDEELKKFLWLSTDEELAFERRKYNKGLTTYNYSFTNFQLIEKSTNTLIGWCGFHTWVQKHNRAEIGYNLNHDNHKQKGYMSEALKAVIQYGFDIMKLHRIEALVADYNIASVKLLKKYGFTYEGCLREHYNVDGKMEDSQMYSLLKHEFNK</sequence>
<dbReference type="InterPro" id="IPR051531">
    <property type="entry name" value="N-acetyltransferase"/>
</dbReference>
<dbReference type="EMBL" id="BMJE01000005">
    <property type="protein sequence ID" value="GGB80937.1"/>
    <property type="molecule type" value="Genomic_DNA"/>
</dbReference>
<dbReference type="PANTHER" id="PTHR43792">
    <property type="entry name" value="GNAT FAMILY, PUTATIVE (AFU_ORTHOLOGUE AFUA_3G00765)-RELATED-RELATED"/>
    <property type="match status" value="1"/>
</dbReference>
<accession>A0ABQ1JXA8</accession>
<dbReference type="Gene3D" id="3.40.630.30">
    <property type="match status" value="1"/>
</dbReference>
<dbReference type="RefSeq" id="WP_188621276.1">
    <property type="nucleotide sequence ID" value="NZ_BMJE01000005.1"/>
</dbReference>
<evidence type="ECO:0000313" key="3">
    <source>
        <dbReference type="Proteomes" id="UP000615760"/>
    </source>
</evidence>
<keyword evidence="3" id="KW-1185">Reference proteome</keyword>
<feature type="domain" description="N-acetyltransferase" evidence="1">
    <location>
        <begin position="11"/>
        <end position="167"/>
    </location>
</feature>
<dbReference type="PANTHER" id="PTHR43792:SF9">
    <property type="entry name" value="RIBOSOMAL-PROTEIN-ALANINE ACETYLTRANSFERASE"/>
    <property type="match status" value="1"/>
</dbReference>
<evidence type="ECO:0000259" key="1">
    <source>
        <dbReference type="PROSITE" id="PS51186"/>
    </source>
</evidence>
<dbReference type="Pfam" id="PF13302">
    <property type="entry name" value="Acetyltransf_3"/>
    <property type="match status" value="1"/>
</dbReference>
<dbReference type="InterPro" id="IPR016181">
    <property type="entry name" value="Acyl_CoA_acyltransferase"/>
</dbReference>
<name>A0ABQ1JXA8_9FLAO</name>
<dbReference type="PROSITE" id="PS51186">
    <property type="entry name" value="GNAT"/>
    <property type="match status" value="1"/>
</dbReference>
<organism evidence="2 3">
    <name type="scientific">Flavobacterium suaedae</name>
    <dbReference type="NCBI Taxonomy" id="1767027"/>
    <lineage>
        <taxon>Bacteria</taxon>
        <taxon>Pseudomonadati</taxon>
        <taxon>Bacteroidota</taxon>
        <taxon>Flavobacteriia</taxon>
        <taxon>Flavobacteriales</taxon>
        <taxon>Flavobacteriaceae</taxon>
        <taxon>Flavobacterium</taxon>
    </lineage>
</organism>
<dbReference type="SUPFAM" id="SSF55729">
    <property type="entry name" value="Acyl-CoA N-acyltransferases (Nat)"/>
    <property type="match status" value="1"/>
</dbReference>
<dbReference type="InterPro" id="IPR000182">
    <property type="entry name" value="GNAT_dom"/>
</dbReference>
<proteinExistence type="predicted"/>
<dbReference type="Proteomes" id="UP000615760">
    <property type="component" value="Unassembled WGS sequence"/>
</dbReference>
<reference evidence="3" key="1">
    <citation type="journal article" date="2019" name="Int. J. Syst. Evol. Microbiol.">
        <title>The Global Catalogue of Microorganisms (GCM) 10K type strain sequencing project: providing services to taxonomists for standard genome sequencing and annotation.</title>
        <authorList>
            <consortium name="The Broad Institute Genomics Platform"/>
            <consortium name="The Broad Institute Genome Sequencing Center for Infectious Disease"/>
            <person name="Wu L."/>
            <person name="Ma J."/>
        </authorList>
    </citation>
    <scope>NUCLEOTIDE SEQUENCE [LARGE SCALE GENOMIC DNA]</scope>
    <source>
        <strain evidence="3">CGMCC 1.15461</strain>
    </source>
</reference>